<dbReference type="EMBL" id="JACHBW010000005">
    <property type="protein sequence ID" value="MBB6102355.1"/>
    <property type="molecule type" value="Genomic_DNA"/>
</dbReference>
<dbReference type="PANTHER" id="PTHR30024:SF21">
    <property type="entry name" value="ABC TRANSPORTER SUBSTRATE-BINDING PROTEIN"/>
    <property type="match status" value="1"/>
</dbReference>
<dbReference type="Gene3D" id="3.40.190.10">
    <property type="entry name" value="Periplasmic binding protein-like II"/>
    <property type="match status" value="2"/>
</dbReference>
<dbReference type="SUPFAM" id="SSF53850">
    <property type="entry name" value="Periplasmic binding protein-like II"/>
    <property type="match status" value="1"/>
</dbReference>
<dbReference type="PANTHER" id="PTHR30024">
    <property type="entry name" value="ALIPHATIC SULFONATES-BINDING PROTEIN-RELATED"/>
    <property type="match status" value="1"/>
</dbReference>
<dbReference type="AlphaFoldDB" id="A0A7W9TY57"/>
<sequence>MNHTLALSLHAARRRLKIVFAAALGLSLCATAPVSAMAQDATQVVRIAVVAWSSGGKTQYAGASALIDADKSLENALAARHIKLQWVPVSTAAVGTLVNEGFASGTIDFAGYGDLPSVVANAAGTRTKLIVPGGVGSNTYLVVPENSSAKSILDLKGKRIALNRGRPWEVSFNKLLAANGLKLADFRIFNLDPQAGAAAVAAGRVDGFFTLADAWSLADKHVGKIIWSTKNAPDDWKMRAELWGDARFVAQHPDITQIVADAYVRAAWWISQPQNRDAFVKILSASGQPESVIRREYDGEQTTWKQQWAPLFTPALNAHYRDVAAYSAQTRLASTPVDVNSLLAPQFVASALKSLKLENYWSGDTTNVAKQ</sequence>
<proteinExistence type="predicted"/>
<dbReference type="RefSeq" id="WP_183723852.1">
    <property type="nucleotide sequence ID" value="NZ_JACHBW010000005.1"/>
</dbReference>
<evidence type="ECO:0000313" key="3">
    <source>
        <dbReference type="Proteomes" id="UP000571554"/>
    </source>
</evidence>
<dbReference type="Proteomes" id="UP000571554">
    <property type="component" value="Unassembled WGS sequence"/>
</dbReference>
<keyword evidence="1" id="KW-0732">Signal</keyword>
<evidence type="ECO:0000256" key="1">
    <source>
        <dbReference type="SAM" id="SignalP"/>
    </source>
</evidence>
<feature type="chain" id="PRO_5030743073" evidence="1">
    <location>
        <begin position="39"/>
        <end position="371"/>
    </location>
</feature>
<accession>A0A7W9TY57</accession>
<evidence type="ECO:0000313" key="2">
    <source>
        <dbReference type="EMBL" id="MBB6102355.1"/>
    </source>
</evidence>
<protein>
    <submittedName>
        <fullName evidence="2">Sulfonate transport system substrate-binding protein</fullName>
    </submittedName>
</protein>
<organism evidence="2 3">
    <name type="scientific">Paraburkholderia bannensis</name>
    <dbReference type="NCBI Taxonomy" id="765414"/>
    <lineage>
        <taxon>Bacteria</taxon>
        <taxon>Pseudomonadati</taxon>
        <taxon>Pseudomonadota</taxon>
        <taxon>Betaproteobacteria</taxon>
        <taxon>Burkholderiales</taxon>
        <taxon>Burkholderiaceae</taxon>
        <taxon>Paraburkholderia</taxon>
    </lineage>
</organism>
<feature type="signal peptide" evidence="1">
    <location>
        <begin position="1"/>
        <end position="38"/>
    </location>
</feature>
<comment type="caution">
    <text evidence="2">The sequence shown here is derived from an EMBL/GenBank/DDBJ whole genome shotgun (WGS) entry which is preliminary data.</text>
</comment>
<gene>
    <name evidence="2" type="ORF">F4827_002204</name>
</gene>
<reference evidence="2 3" key="1">
    <citation type="submission" date="2020-08" db="EMBL/GenBank/DDBJ databases">
        <title>Above-ground endophytic microbial communities from plants in different locations in the United States.</title>
        <authorList>
            <person name="Frank C."/>
        </authorList>
    </citation>
    <scope>NUCLEOTIDE SEQUENCE [LARGE SCALE GENOMIC DNA]</scope>
    <source>
        <strain evidence="2 3">WP4_2_2</strain>
    </source>
</reference>
<name>A0A7W9TY57_9BURK</name>
<dbReference type="Pfam" id="PF12974">
    <property type="entry name" value="Phosphonate-bd"/>
    <property type="match status" value="1"/>
</dbReference>
<keyword evidence="3" id="KW-1185">Reference proteome</keyword>